<dbReference type="InterPro" id="IPR003152">
    <property type="entry name" value="FATC_dom"/>
</dbReference>
<dbReference type="EMBL" id="GL883125">
    <property type="protein sequence ID" value="EGG03315.1"/>
    <property type="molecule type" value="Genomic_DNA"/>
</dbReference>
<name>F4RWI5_MELLP</name>
<dbReference type="InParanoid" id="F4RWI5"/>
<evidence type="ECO:0000256" key="5">
    <source>
        <dbReference type="ARBA" id="ARBA00022777"/>
    </source>
</evidence>
<dbReference type="GO" id="GO:0004674">
    <property type="term" value="F:protein serine/threonine kinase activity"/>
    <property type="evidence" value="ECO:0007669"/>
    <property type="project" value="UniProtKB-KW"/>
</dbReference>
<dbReference type="RefSeq" id="XP_007413450.1">
    <property type="nucleotide sequence ID" value="XM_007413388.1"/>
</dbReference>
<gene>
    <name evidence="11" type="ORF">MELLADRAFT_75344</name>
</gene>
<evidence type="ECO:0000256" key="7">
    <source>
        <dbReference type="ARBA" id="ARBA00047899"/>
    </source>
</evidence>
<dbReference type="GO" id="GO:0016242">
    <property type="term" value="P:negative regulation of macroautophagy"/>
    <property type="evidence" value="ECO:0007669"/>
    <property type="project" value="TreeGrafter"/>
</dbReference>
<evidence type="ECO:0000259" key="10">
    <source>
        <dbReference type="PROSITE" id="PS51190"/>
    </source>
</evidence>
<reference evidence="12" key="1">
    <citation type="journal article" date="2011" name="Proc. Natl. Acad. Sci. U.S.A.">
        <title>Obligate biotrophy features unraveled by the genomic analysis of rust fungi.</title>
        <authorList>
            <person name="Duplessis S."/>
            <person name="Cuomo C.A."/>
            <person name="Lin Y.-C."/>
            <person name="Aerts A."/>
            <person name="Tisserant E."/>
            <person name="Veneault-Fourrey C."/>
            <person name="Joly D.L."/>
            <person name="Hacquard S."/>
            <person name="Amselem J."/>
            <person name="Cantarel B.L."/>
            <person name="Chiu R."/>
            <person name="Coutinho P.M."/>
            <person name="Feau N."/>
            <person name="Field M."/>
            <person name="Frey P."/>
            <person name="Gelhaye E."/>
            <person name="Goldberg J."/>
            <person name="Grabherr M.G."/>
            <person name="Kodira C.D."/>
            <person name="Kohler A."/>
            <person name="Kuees U."/>
            <person name="Lindquist E.A."/>
            <person name="Lucas S.M."/>
            <person name="Mago R."/>
            <person name="Mauceli E."/>
            <person name="Morin E."/>
            <person name="Murat C."/>
            <person name="Pangilinan J.L."/>
            <person name="Park R."/>
            <person name="Pearson M."/>
            <person name="Quesneville H."/>
            <person name="Rouhier N."/>
            <person name="Sakthikumar S."/>
            <person name="Salamov A.A."/>
            <person name="Schmutz J."/>
            <person name="Selles B."/>
            <person name="Shapiro H."/>
            <person name="Tanguay P."/>
            <person name="Tuskan G.A."/>
            <person name="Henrissat B."/>
            <person name="Van de Peer Y."/>
            <person name="Rouze P."/>
            <person name="Ellis J.G."/>
            <person name="Dodds P.N."/>
            <person name="Schein J.E."/>
            <person name="Zhong S."/>
            <person name="Hamelin R.C."/>
            <person name="Grigoriev I.V."/>
            <person name="Szabo L.J."/>
            <person name="Martin F."/>
        </authorList>
    </citation>
    <scope>NUCLEOTIDE SEQUENCE [LARGE SCALE GENOMIC DNA]</scope>
    <source>
        <strain evidence="12">98AG31 / pathotype 3-4-7</strain>
    </source>
</reference>
<organism evidence="12">
    <name type="scientific">Melampsora larici-populina (strain 98AG31 / pathotype 3-4-7)</name>
    <name type="common">Poplar leaf rust fungus</name>
    <dbReference type="NCBI Taxonomy" id="747676"/>
    <lineage>
        <taxon>Eukaryota</taxon>
        <taxon>Fungi</taxon>
        <taxon>Dikarya</taxon>
        <taxon>Basidiomycota</taxon>
        <taxon>Pucciniomycotina</taxon>
        <taxon>Pucciniomycetes</taxon>
        <taxon>Pucciniales</taxon>
        <taxon>Melampsoraceae</taxon>
        <taxon>Melampsora</taxon>
    </lineage>
</organism>
<dbReference type="InterPro" id="IPR036940">
    <property type="entry name" value="PI3/4_kinase_cat_sf"/>
</dbReference>
<keyword evidence="5" id="KW-0418">Kinase</keyword>
<dbReference type="AlphaFoldDB" id="F4RWI5"/>
<feature type="domain" description="PI3K/PI4K catalytic" evidence="9">
    <location>
        <begin position="1"/>
        <end position="203"/>
    </location>
</feature>
<comment type="catalytic activity">
    <reaction evidence="7">
        <text>L-threonyl-[protein] + ATP = O-phospho-L-threonyl-[protein] + ADP + H(+)</text>
        <dbReference type="Rhea" id="RHEA:46608"/>
        <dbReference type="Rhea" id="RHEA-COMP:11060"/>
        <dbReference type="Rhea" id="RHEA-COMP:11605"/>
        <dbReference type="ChEBI" id="CHEBI:15378"/>
        <dbReference type="ChEBI" id="CHEBI:30013"/>
        <dbReference type="ChEBI" id="CHEBI:30616"/>
        <dbReference type="ChEBI" id="CHEBI:61977"/>
        <dbReference type="ChEBI" id="CHEBI:456216"/>
        <dbReference type="EC" id="2.7.11.1"/>
    </reaction>
</comment>
<dbReference type="InterPro" id="IPR050517">
    <property type="entry name" value="DDR_Repair_Kinase"/>
</dbReference>
<dbReference type="InterPro" id="IPR011009">
    <property type="entry name" value="Kinase-like_dom_sf"/>
</dbReference>
<dbReference type="Pfam" id="PF02260">
    <property type="entry name" value="FATC"/>
    <property type="match status" value="1"/>
</dbReference>
<dbReference type="GO" id="GO:0010468">
    <property type="term" value="P:regulation of gene expression"/>
    <property type="evidence" value="ECO:0007669"/>
    <property type="project" value="UniProtKB-ARBA"/>
</dbReference>
<dbReference type="SUPFAM" id="SSF56112">
    <property type="entry name" value="Protein kinase-like (PK-like)"/>
    <property type="match status" value="1"/>
</dbReference>
<dbReference type="eggNOG" id="KOG0891">
    <property type="taxonomic scope" value="Eukaryota"/>
</dbReference>
<dbReference type="GO" id="GO:0005737">
    <property type="term" value="C:cytoplasm"/>
    <property type="evidence" value="ECO:0007669"/>
    <property type="project" value="TreeGrafter"/>
</dbReference>
<dbReference type="GO" id="GO:0031931">
    <property type="term" value="C:TORC1 complex"/>
    <property type="evidence" value="ECO:0007669"/>
    <property type="project" value="TreeGrafter"/>
</dbReference>
<dbReference type="PROSITE" id="PS51190">
    <property type="entry name" value="FATC"/>
    <property type="match status" value="1"/>
</dbReference>
<keyword evidence="12" id="KW-1185">Reference proteome</keyword>
<dbReference type="GO" id="GO:0031932">
    <property type="term" value="C:TORC2 complex"/>
    <property type="evidence" value="ECO:0007669"/>
    <property type="project" value="TreeGrafter"/>
</dbReference>
<dbReference type="Gene3D" id="1.10.1070.11">
    <property type="entry name" value="Phosphatidylinositol 3-/4-kinase, catalytic domain"/>
    <property type="match status" value="1"/>
</dbReference>
<dbReference type="STRING" id="747676.F4RWI5"/>
<dbReference type="GO" id="GO:0005524">
    <property type="term" value="F:ATP binding"/>
    <property type="evidence" value="ECO:0007669"/>
    <property type="project" value="UniProtKB-KW"/>
</dbReference>
<dbReference type="GeneID" id="18932642"/>
<evidence type="ECO:0000256" key="6">
    <source>
        <dbReference type="ARBA" id="ARBA00022840"/>
    </source>
</evidence>
<evidence type="ECO:0000259" key="9">
    <source>
        <dbReference type="PROSITE" id="PS50290"/>
    </source>
</evidence>
<dbReference type="HOGENOM" id="CLU_000178_9_0_1"/>
<evidence type="ECO:0000256" key="3">
    <source>
        <dbReference type="ARBA" id="ARBA00022679"/>
    </source>
</evidence>
<evidence type="ECO:0000256" key="8">
    <source>
        <dbReference type="ARBA" id="ARBA00048679"/>
    </source>
</evidence>
<evidence type="ECO:0000256" key="4">
    <source>
        <dbReference type="ARBA" id="ARBA00022741"/>
    </source>
</evidence>
<dbReference type="InterPro" id="IPR000403">
    <property type="entry name" value="PI3/4_kinase_cat_dom"/>
</dbReference>
<dbReference type="GO" id="GO:0010557">
    <property type="term" value="P:positive regulation of macromolecule biosynthetic process"/>
    <property type="evidence" value="ECO:0007669"/>
    <property type="project" value="UniProtKB-ARBA"/>
</dbReference>
<comment type="catalytic activity">
    <reaction evidence="8">
        <text>L-seryl-[protein] + ATP = O-phospho-L-seryl-[protein] + ADP + H(+)</text>
        <dbReference type="Rhea" id="RHEA:17989"/>
        <dbReference type="Rhea" id="RHEA-COMP:9863"/>
        <dbReference type="Rhea" id="RHEA-COMP:11604"/>
        <dbReference type="ChEBI" id="CHEBI:15378"/>
        <dbReference type="ChEBI" id="CHEBI:29999"/>
        <dbReference type="ChEBI" id="CHEBI:30616"/>
        <dbReference type="ChEBI" id="CHEBI:83421"/>
        <dbReference type="ChEBI" id="CHEBI:456216"/>
        <dbReference type="EC" id="2.7.11.1"/>
    </reaction>
</comment>
<evidence type="ECO:0000313" key="12">
    <source>
        <dbReference type="Proteomes" id="UP000001072"/>
    </source>
</evidence>
<dbReference type="PROSITE" id="PS00916">
    <property type="entry name" value="PI3_4_KINASE_2"/>
    <property type="match status" value="1"/>
</dbReference>
<dbReference type="SMART" id="SM00146">
    <property type="entry name" value="PI3Kc"/>
    <property type="match status" value="1"/>
</dbReference>
<dbReference type="GO" id="GO:0005634">
    <property type="term" value="C:nucleus"/>
    <property type="evidence" value="ECO:0007669"/>
    <property type="project" value="TreeGrafter"/>
</dbReference>
<dbReference type="PANTHER" id="PTHR11139">
    <property type="entry name" value="ATAXIA TELANGIECTASIA MUTATED ATM -RELATED"/>
    <property type="match status" value="1"/>
</dbReference>
<keyword evidence="6" id="KW-0067">ATP-binding</keyword>
<proteinExistence type="predicted"/>
<dbReference type="PANTHER" id="PTHR11139:SF9">
    <property type="entry name" value="SERINE_THREONINE-PROTEIN KINASE MTOR"/>
    <property type="match status" value="1"/>
</dbReference>
<evidence type="ECO:0000256" key="2">
    <source>
        <dbReference type="ARBA" id="ARBA00022527"/>
    </source>
</evidence>
<dbReference type="OrthoDB" id="381190at2759"/>
<dbReference type="Proteomes" id="UP000001072">
    <property type="component" value="Unassembled WGS sequence"/>
</dbReference>
<dbReference type="GO" id="GO:0038202">
    <property type="term" value="P:TORC1 signaling"/>
    <property type="evidence" value="ECO:0007669"/>
    <property type="project" value="TreeGrafter"/>
</dbReference>
<dbReference type="EC" id="2.7.11.1" evidence="1"/>
<accession>F4RWI5</accession>
<dbReference type="Pfam" id="PF00454">
    <property type="entry name" value="PI3_PI4_kinase"/>
    <property type="match status" value="1"/>
</dbReference>
<keyword evidence="2" id="KW-0723">Serine/threonine-protein kinase</keyword>
<dbReference type="FunFam" id="1.10.1070.11:FF:000040">
    <property type="entry name" value="Serine/threonine-protein kinase TOR"/>
    <property type="match status" value="1"/>
</dbReference>
<evidence type="ECO:0000313" key="11">
    <source>
        <dbReference type="EMBL" id="EGG03315.1"/>
    </source>
</evidence>
<dbReference type="KEGG" id="mlr:MELLADRAFT_75344"/>
<dbReference type="VEuPathDB" id="FungiDB:MELLADRAFT_75344"/>
<dbReference type="SMART" id="SM01343">
    <property type="entry name" value="FATC"/>
    <property type="match status" value="1"/>
</dbReference>
<keyword evidence="3" id="KW-0808">Transferase</keyword>
<dbReference type="InterPro" id="IPR018936">
    <property type="entry name" value="PI3/4_kinase_CS"/>
</dbReference>
<dbReference type="GO" id="GO:0080090">
    <property type="term" value="P:regulation of primary metabolic process"/>
    <property type="evidence" value="ECO:0007669"/>
    <property type="project" value="UniProtKB-ARBA"/>
</dbReference>
<sequence length="245" mass="28351">MAIDHERLCLTQKVEVFEYAMDNTTGQDLYRVLWLKSRNSEAWLDRRINYSRSLAVMSMVGHVLGLGDRHPSNLLLDRLTGMIIHVDFGDCFEVAMTREKWPERIPFRLTRMLVQAMEISGVEGTYRITSENTMRVMRSNKESIMAVLEAFVHDPLINWRLVKGEGGPRMRRPREVETNLYDTVQAEVLNDKALMVVNRVEQKLTGRDFKPNEELSVADQVNKLIQKAVSAENLAQCFTGWCPFW</sequence>
<evidence type="ECO:0000256" key="1">
    <source>
        <dbReference type="ARBA" id="ARBA00012513"/>
    </source>
</evidence>
<feature type="domain" description="FATC" evidence="10">
    <location>
        <begin position="213"/>
        <end position="245"/>
    </location>
</feature>
<protein>
    <recommendedName>
        <fullName evidence="1">non-specific serine/threonine protein kinase</fullName>
        <ecNumber evidence="1">2.7.11.1</ecNumber>
    </recommendedName>
</protein>
<keyword evidence="4" id="KW-0547">Nucleotide-binding</keyword>
<dbReference type="PROSITE" id="PS50290">
    <property type="entry name" value="PI3_4_KINASE_3"/>
    <property type="match status" value="1"/>
</dbReference>